<dbReference type="InterPro" id="IPR036770">
    <property type="entry name" value="Ankyrin_rpt-contain_sf"/>
</dbReference>
<feature type="repeat" description="ANK" evidence="1">
    <location>
        <begin position="62"/>
        <end position="94"/>
    </location>
</feature>
<sequence>MTLATDCFAPAILLAIHLSSLKYVTKLITAGADVNQVMFIGKTYELKSPRFNDMRNSRIHFVEFTPLEFAVQVDKYQIAEYLISQGANIYGRNDSKGFHSSLLSQITSKC</sequence>
<evidence type="ECO:0000313" key="2">
    <source>
        <dbReference type="EMBL" id="CAG5074905.1"/>
    </source>
</evidence>
<proteinExistence type="predicted"/>
<dbReference type="Gene3D" id="1.25.40.20">
    <property type="entry name" value="Ankyrin repeat-containing domain"/>
    <property type="match status" value="1"/>
</dbReference>
<dbReference type="AlphaFoldDB" id="A0A8J2H271"/>
<gene>
    <name evidence="2" type="ORF">HICCMSTLAB_LOCUS1117</name>
</gene>
<dbReference type="SUPFAM" id="SSF48403">
    <property type="entry name" value="Ankyrin repeat"/>
    <property type="match status" value="1"/>
</dbReference>
<evidence type="ECO:0000256" key="1">
    <source>
        <dbReference type="PROSITE-ProRule" id="PRU00023"/>
    </source>
</evidence>
<evidence type="ECO:0000313" key="3">
    <source>
        <dbReference type="Proteomes" id="UP000786811"/>
    </source>
</evidence>
<protein>
    <submittedName>
        <fullName evidence="2">Uncharacterized protein</fullName>
    </submittedName>
</protein>
<dbReference type="Proteomes" id="UP000786811">
    <property type="component" value="Unassembled WGS sequence"/>
</dbReference>
<dbReference type="InterPro" id="IPR002110">
    <property type="entry name" value="Ankyrin_rpt"/>
</dbReference>
<keyword evidence="1" id="KW-0040">ANK repeat</keyword>
<reference evidence="2" key="1">
    <citation type="submission" date="2021-04" db="EMBL/GenBank/DDBJ databases">
        <authorList>
            <person name="Chebbi M.A.C M."/>
        </authorList>
    </citation>
    <scope>NUCLEOTIDE SEQUENCE</scope>
</reference>
<organism evidence="2 3">
    <name type="scientific">Cotesia congregata</name>
    <name type="common">Parasitoid wasp</name>
    <name type="synonym">Apanteles congregatus</name>
    <dbReference type="NCBI Taxonomy" id="51543"/>
    <lineage>
        <taxon>Eukaryota</taxon>
        <taxon>Metazoa</taxon>
        <taxon>Ecdysozoa</taxon>
        <taxon>Arthropoda</taxon>
        <taxon>Hexapoda</taxon>
        <taxon>Insecta</taxon>
        <taxon>Pterygota</taxon>
        <taxon>Neoptera</taxon>
        <taxon>Endopterygota</taxon>
        <taxon>Hymenoptera</taxon>
        <taxon>Apocrita</taxon>
        <taxon>Ichneumonoidea</taxon>
        <taxon>Braconidae</taxon>
        <taxon>Microgastrinae</taxon>
        <taxon>Cotesia</taxon>
    </lineage>
</organism>
<keyword evidence="3" id="KW-1185">Reference proteome</keyword>
<name>A0A8J2H271_COTCN</name>
<dbReference type="Pfam" id="PF00023">
    <property type="entry name" value="Ank"/>
    <property type="match status" value="1"/>
</dbReference>
<dbReference type="PROSITE" id="PS50088">
    <property type="entry name" value="ANK_REPEAT"/>
    <property type="match status" value="1"/>
</dbReference>
<dbReference type="EMBL" id="CAJNRD030001116">
    <property type="protein sequence ID" value="CAG5074905.1"/>
    <property type="molecule type" value="Genomic_DNA"/>
</dbReference>
<comment type="caution">
    <text evidence="2">The sequence shown here is derived from an EMBL/GenBank/DDBJ whole genome shotgun (WGS) entry which is preliminary data.</text>
</comment>
<accession>A0A8J2H271</accession>